<dbReference type="InterPro" id="IPR010387">
    <property type="entry name" value="QueT"/>
</dbReference>
<accession>A0A941CQA4</accession>
<proteinExistence type="predicted"/>
<keyword evidence="3" id="KW-1185">Reference proteome</keyword>
<evidence type="ECO:0000313" key="3">
    <source>
        <dbReference type="Proteomes" id="UP000675379"/>
    </source>
</evidence>
<keyword evidence="1" id="KW-1133">Transmembrane helix</keyword>
<dbReference type="PANTHER" id="PTHR40044:SF1">
    <property type="entry name" value="INTEGRAL MEMBRANE PROTEIN"/>
    <property type="match status" value="1"/>
</dbReference>
<dbReference type="RefSeq" id="WP_211800447.1">
    <property type="nucleotide sequence ID" value="NZ_JAGSCS010000005.1"/>
</dbReference>
<feature type="transmembrane region" description="Helical" evidence="1">
    <location>
        <begin position="122"/>
        <end position="146"/>
    </location>
</feature>
<comment type="caution">
    <text evidence="2">The sequence shown here is derived from an EMBL/GenBank/DDBJ whole genome shotgun (WGS) entry which is preliminary data.</text>
</comment>
<feature type="transmembrane region" description="Helical" evidence="1">
    <location>
        <begin position="43"/>
        <end position="65"/>
    </location>
</feature>
<sequence length="162" mass="18289">MDFKNLNKTEFLVKSAIVAAIYVVTTVLFPFSYLNIQFRISEILVLLIFLDHRYIYALVVGTLLSNLASPLGLVDIVFGTAATLLTGLFIIKTKNLFVATLWPAIVNGLVIGFVLYKFLQLPLLLSIFQVFLGEFVVVSLVGYVLFQRILKDPRLVEKIRFN</sequence>
<dbReference type="EMBL" id="JAGSCS010000005">
    <property type="protein sequence ID" value="MBR0575813.1"/>
    <property type="molecule type" value="Genomic_DNA"/>
</dbReference>
<evidence type="ECO:0000256" key="1">
    <source>
        <dbReference type="SAM" id="Phobius"/>
    </source>
</evidence>
<keyword evidence="1" id="KW-0812">Transmembrane</keyword>
<feature type="transmembrane region" description="Helical" evidence="1">
    <location>
        <begin position="71"/>
        <end position="91"/>
    </location>
</feature>
<dbReference type="PANTHER" id="PTHR40044">
    <property type="entry name" value="INTEGRAL MEMBRANE PROTEIN-RELATED"/>
    <property type="match status" value="1"/>
</dbReference>
<dbReference type="AlphaFoldDB" id="A0A941CQA4"/>
<dbReference type="Pfam" id="PF06177">
    <property type="entry name" value="QueT"/>
    <property type="match status" value="1"/>
</dbReference>
<keyword evidence="1" id="KW-0472">Membrane</keyword>
<gene>
    <name evidence="2" type="ORF">KCG48_05590</name>
</gene>
<organism evidence="2 3">
    <name type="scientific">Proteiniclasticum sediminis</name>
    <dbReference type="NCBI Taxonomy" id="2804028"/>
    <lineage>
        <taxon>Bacteria</taxon>
        <taxon>Bacillati</taxon>
        <taxon>Bacillota</taxon>
        <taxon>Clostridia</taxon>
        <taxon>Eubacteriales</taxon>
        <taxon>Clostridiaceae</taxon>
        <taxon>Proteiniclasticum</taxon>
    </lineage>
</organism>
<feature type="transmembrane region" description="Helical" evidence="1">
    <location>
        <begin position="12"/>
        <end position="31"/>
    </location>
</feature>
<dbReference type="PIRSF" id="PIRSF031501">
    <property type="entry name" value="QueT"/>
    <property type="match status" value="1"/>
</dbReference>
<protein>
    <submittedName>
        <fullName evidence="2">QueT transporter family protein</fullName>
    </submittedName>
</protein>
<name>A0A941CQA4_9CLOT</name>
<feature type="transmembrane region" description="Helical" evidence="1">
    <location>
        <begin position="96"/>
        <end position="116"/>
    </location>
</feature>
<reference evidence="2" key="1">
    <citation type="submission" date="2021-04" db="EMBL/GenBank/DDBJ databases">
        <title>Proteiniclasticum sedimins sp. nov., an obligate anaerobic bacterium isolated from anaerobic sludge.</title>
        <authorList>
            <person name="Liu J."/>
        </authorList>
    </citation>
    <scope>NUCLEOTIDE SEQUENCE</scope>
    <source>
        <strain evidence="2">BAD-10</strain>
    </source>
</reference>
<dbReference type="Proteomes" id="UP000675379">
    <property type="component" value="Unassembled WGS sequence"/>
</dbReference>
<evidence type="ECO:0000313" key="2">
    <source>
        <dbReference type="EMBL" id="MBR0575813.1"/>
    </source>
</evidence>